<reference evidence="2 3" key="1">
    <citation type="journal article" date="2021" name="Elife">
        <title>Chloroplast acquisition without the gene transfer in kleptoplastic sea slugs, Plakobranchus ocellatus.</title>
        <authorList>
            <person name="Maeda T."/>
            <person name="Takahashi S."/>
            <person name="Yoshida T."/>
            <person name="Shimamura S."/>
            <person name="Takaki Y."/>
            <person name="Nagai Y."/>
            <person name="Toyoda A."/>
            <person name="Suzuki Y."/>
            <person name="Arimoto A."/>
            <person name="Ishii H."/>
            <person name="Satoh N."/>
            <person name="Nishiyama T."/>
            <person name="Hasebe M."/>
            <person name="Maruyama T."/>
            <person name="Minagawa J."/>
            <person name="Obokata J."/>
            <person name="Shigenobu S."/>
        </authorList>
    </citation>
    <scope>NUCLEOTIDE SEQUENCE [LARGE SCALE GENOMIC DNA]</scope>
</reference>
<comment type="caution">
    <text evidence="2">The sequence shown here is derived from an EMBL/GenBank/DDBJ whole genome shotgun (WGS) entry which is preliminary data.</text>
</comment>
<evidence type="ECO:0000313" key="2">
    <source>
        <dbReference type="EMBL" id="GFO05539.1"/>
    </source>
</evidence>
<feature type="region of interest" description="Disordered" evidence="1">
    <location>
        <begin position="67"/>
        <end position="99"/>
    </location>
</feature>
<organism evidence="2 3">
    <name type="scientific">Plakobranchus ocellatus</name>
    <dbReference type="NCBI Taxonomy" id="259542"/>
    <lineage>
        <taxon>Eukaryota</taxon>
        <taxon>Metazoa</taxon>
        <taxon>Spiralia</taxon>
        <taxon>Lophotrochozoa</taxon>
        <taxon>Mollusca</taxon>
        <taxon>Gastropoda</taxon>
        <taxon>Heterobranchia</taxon>
        <taxon>Euthyneura</taxon>
        <taxon>Panpulmonata</taxon>
        <taxon>Sacoglossa</taxon>
        <taxon>Placobranchoidea</taxon>
        <taxon>Plakobranchidae</taxon>
        <taxon>Plakobranchus</taxon>
    </lineage>
</organism>
<gene>
    <name evidence="2" type="ORF">PoB_003204400</name>
</gene>
<sequence length="127" mass="13890">MEVARGNRELVQSGVHSVKSPTSLGATGSFLHTSQTALPSCPNPPSRPQKLGNFELFKGQRSIGWAERRKSSTRWPPRTSRELHPMDRTKLSQASVSHAKGRADFKLNQAGHPEPVQACLPLAAQNL</sequence>
<name>A0AAV4AD15_9GAST</name>
<dbReference type="EMBL" id="BLXT01003748">
    <property type="protein sequence ID" value="GFO05539.1"/>
    <property type="molecule type" value="Genomic_DNA"/>
</dbReference>
<feature type="compositionally biased region" description="Polar residues" evidence="1">
    <location>
        <begin position="19"/>
        <end position="30"/>
    </location>
</feature>
<feature type="region of interest" description="Disordered" evidence="1">
    <location>
        <begin position="1"/>
        <end position="30"/>
    </location>
</feature>
<evidence type="ECO:0000256" key="1">
    <source>
        <dbReference type="SAM" id="MobiDB-lite"/>
    </source>
</evidence>
<accession>A0AAV4AD15</accession>
<dbReference type="Proteomes" id="UP000735302">
    <property type="component" value="Unassembled WGS sequence"/>
</dbReference>
<evidence type="ECO:0000313" key="3">
    <source>
        <dbReference type="Proteomes" id="UP000735302"/>
    </source>
</evidence>
<dbReference type="AlphaFoldDB" id="A0AAV4AD15"/>
<keyword evidence="3" id="KW-1185">Reference proteome</keyword>
<protein>
    <submittedName>
        <fullName evidence="2">Uncharacterized protein</fullName>
    </submittedName>
</protein>
<proteinExistence type="predicted"/>
<feature type="compositionally biased region" description="Basic and acidic residues" evidence="1">
    <location>
        <begin position="79"/>
        <end position="90"/>
    </location>
</feature>